<evidence type="ECO:0000313" key="1">
    <source>
        <dbReference type="EMBL" id="PMD12642.1"/>
    </source>
</evidence>
<gene>
    <name evidence="1" type="ORF">NA56DRAFT_478788</name>
</gene>
<name>A0A2J6PF24_9HELO</name>
<accession>A0A2J6PF24</accession>
<organism evidence="1 2">
    <name type="scientific">Hyaloscypha hepaticicola</name>
    <dbReference type="NCBI Taxonomy" id="2082293"/>
    <lineage>
        <taxon>Eukaryota</taxon>
        <taxon>Fungi</taxon>
        <taxon>Dikarya</taxon>
        <taxon>Ascomycota</taxon>
        <taxon>Pezizomycotina</taxon>
        <taxon>Leotiomycetes</taxon>
        <taxon>Helotiales</taxon>
        <taxon>Hyaloscyphaceae</taxon>
        <taxon>Hyaloscypha</taxon>
    </lineage>
</organism>
<dbReference type="EMBL" id="KZ613545">
    <property type="protein sequence ID" value="PMD12642.1"/>
    <property type="molecule type" value="Genomic_DNA"/>
</dbReference>
<dbReference type="Proteomes" id="UP000235672">
    <property type="component" value="Unassembled WGS sequence"/>
</dbReference>
<protein>
    <submittedName>
        <fullName evidence="1">Uncharacterized protein</fullName>
    </submittedName>
</protein>
<sequence>MFLRLLWCFGSSELDLLSTSGSRGTLDVLFLQTIQSEQLGSQFFSYSLLYTSTCTVTLTPASLESLLEAKIQLTLSSCKNKLTLQERTCYGRQCGEALTRFGSATSFRGGFDVPKTYSWDLESDFDAQLAHSESEATIAAFRDRRQEDRVEHAGDMLSINFSLTVTDLQHRMMKYPASVLNGELYPGKFRPVSDWEVHRAFLVSISAKDYREA</sequence>
<dbReference type="AlphaFoldDB" id="A0A2J6PF24"/>
<evidence type="ECO:0000313" key="2">
    <source>
        <dbReference type="Proteomes" id="UP000235672"/>
    </source>
</evidence>
<reference evidence="1 2" key="1">
    <citation type="submission" date="2016-05" db="EMBL/GenBank/DDBJ databases">
        <title>A degradative enzymes factory behind the ericoid mycorrhizal symbiosis.</title>
        <authorList>
            <consortium name="DOE Joint Genome Institute"/>
            <person name="Martino E."/>
            <person name="Morin E."/>
            <person name="Grelet G."/>
            <person name="Kuo A."/>
            <person name="Kohler A."/>
            <person name="Daghino S."/>
            <person name="Barry K."/>
            <person name="Choi C."/>
            <person name="Cichocki N."/>
            <person name="Clum A."/>
            <person name="Copeland A."/>
            <person name="Hainaut M."/>
            <person name="Haridas S."/>
            <person name="Labutti K."/>
            <person name="Lindquist E."/>
            <person name="Lipzen A."/>
            <person name="Khouja H.-R."/>
            <person name="Murat C."/>
            <person name="Ohm R."/>
            <person name="Olson A."/>
            <person name="Spatafora J."/>
            <person name="Veneault-Fourrey C."/>
            <person name="Henrissat B."/>
            <person name="Grigoriev I."/>
            <person name="Martin F."/>
            <person name="Perotto S."/>
        </authorList>
    </citation>
    <scope>NUCLEOTIDE SEQUENCE [LARGE SCALE GENOMIC DNA]</scope>
    <source>
        <strain evidence="1 2">UAMH 7357</strain>
    </source>
</reference>
<proteinExistence type="predicted"/>
<keyword evidence="2" id="KW-1185">Reference proteome</keyword>